<evidence type="ECO:0000256" key="1">
    <source>
        <dbReference type="RuleBase" id="RU003945"/>
    </source>
</evidence>
<name>A0A955LH56_UNCKA</name>
<dbReference type="AlphaFoldDB" id="A0A955LH56"/>
<dbReference type="Pfam" id="PF02096">
    <property type="entry name" value="60KD_IMP"/>
    <property type="match status" value="1"/>
</dbReference>
<reference evidence="4" key="1">
    <citation type="submission" date="2020-04" db="EMBL/GenBank/DDBJ databases">
        <authorList>
            <person name="Zhang T."/>
        </authorList>
    </citation>
    <scope>NUCLEOTIDE SEQUENCE</scope>
    <source>
        <strain evidence="4">HKST-UBA01</strain>
    </source>
</reference>
<comment type="caution">
    <text evidence="4">The sequence shown here is derived from an EMBL/GenBank/DDBJ whole genome shotgun (WGS) entry which is preliminary data.</text>
</comment>
<feature type="transmembrane region" description="Helical" evidence="2">
    <location>
        <begin position="131"/>
        <end position="150"/>
    </location>
</feature>
<protein>
    <submittedName>
        <fullName evidence="4">YidC/Oxa1 family membrane protein insertase</fullName>
    </submittedName>
</protein>
<accession>A0A955LH56</accession>
<evidence type="ECO:0000313" key="5">
    <source>
        <dbReference type="Proteomes" id="UP000701698"/>
    </source>
</evidence>
<dbReference type="Proteomes" id="UP000701698">
    <property type="component" value="Unassembled WGS sequence"/>
</dbReference>
<keyword evidence="1 2" id="KW-0812">Transmembrane</keyword>
<evidence type="ECO:0000259" key="3">
    <source>
        <dbReference type="Pfam" id="PF02096"/>
    </source>
</evidence>
<organism evidence="4 5">
    <name type="scientific">candidate division WWE3 bacterium</name>
    <dbReference type="NCBI Taxonomy" id="2053526"/>
    <lineage>
        <taxon>Bacteria</taxon>
        <taxon>Katanobacteria</taxon>
    </lineage>
</organism>
<dbReference type="EMBL" id="JAGQKX010000047">
    <property type="protein sequence ID" value="MCA9390217.1"/>
    <property type="molecule type" value="Genomic_DNA"/>
</dbReference>
<dbReference type="InterPro" id="IPR028055">
    <property type="entry name" value="YidC/Oxa/ALB_C"/>
</dbReference>
<comment type="subcellular location">
    <subcellularLocation>
        <location evidence="1">Membrane</location>
        <topology evidence="1">Multi-pass membrane protein</topology>
    </subcellularLocation>
</comment>
<reference evidence="4" key="2">
    <citation type="journal article" date="2021" name="Microbiome">
        <title>Successional dynamics and alternative stable states in a saline activated sludge microbial community over 9 years.</title>
        <authorList>
            <person name="Wang Y."/>
            <person name="Ye J."/>
            <person name="Ju F."/>
            <person name="Liu L."/>
            <person name="Boyd J.A."/>
            <person name="Deng Y."/>
            <person name="Parks D.H."/>
            <person name="Jiang X."/>
            <person name="Yin X."/>
            <person name="Woodcroft B.J."/>
            <person name="Tyson G.W."/>
            <person name="Hugenholtz P."/>
            <person name="Polz M.F."/>
            <person name="Zhang T."/>
        </authorList>
    </citation>
    <scope>NUCLEOTIDE SEQUENCE</scope>
    <source>
        <strain evidence="4">HKST-UBA01</strain>
    </source>
</reference>
<feature type="transmembrane region" description="Helical" evidence="2">
    <location>
        <begin position="184"/>
        <end position="203"/>
    </location>
</feature>
<sequence>MEHPDMGMAVIALSVTVRILMLPLTIKSRATEEDKERIGRLYTDLKRRFKSSDPLRYQNEKSKLVRREKSMIRSEVINLGIQIFIALMLWRVFSTGLKGHDLHLLYHWVPEPDLPFNLIFLKSIDLSKPSLQLNLLASLLLFILEVLQVMFSPFEPTVNDRLMQIIVPVGVFLYLYRMPGGKKLFVITSSLFSLLMILIFEGWDLMVAIREQEV</sequence>
<evidence type="ECO:0000313" key="4">
    <source>
        <dbReference type="EMBL" id="MCA9390217.1"/>
    </source>
</evidence>
<evidence type="ECO:0000256" key="2">
    <source>
        <dbReference type="SAM" id="Phobius"/>
    </source>
</evidence>
<gene>
    <name evidence="4" type="ORF">KC571_02330</name>
</gene>
<comment type="similarity">
    <text evidence="1">Belongs to the OXA1/ALB3/YidC family.</text>
</comment>
<keyword evidence="2" id="KW-0472">Membrane</keyword>
<dbReference type="GO" id="GO:0016020">
    <property type="term" value="C:membrane"/>
    <property type="evidence" value="ECO:0007669"/>
    <property type="project" value="UniProtKB-SubCell"/>
</dbReference>
<feature type="domain" description="Membrane insertase YidC/Oxa/ALB C-terminal" evidence="3">
    <location>
        <begin position="6"/>
        <end position="198"/>
    </location>
</feature>
<proteinExistence type="inferred from homology"/>
<feature type="transmembrane region" description="Helical" evidence="2">
    <location>
        <begin position="76"/>
        <end position="93"/>
    </location>
</feature>
<keyword evidence="2" id="KW-1133">Transmembrane helix</keyword>